<feature type="compositionally biased region" description="Low complexity" evidence="1">
    <location>
        <begin position="180"/>
        <end position="193"/>
    </location>
</feature>
<feature type="compositionally biased region" description="Acidic residues" evidence="1">
    <location>
        <begin position="20"/>
        <end position="52"/>
    </location>
</feature>
<reference evidence="2" key="1">
    <citation type="submission" date="2012-08" db="EMBL/GenBank/DDBJ databases">
        <title>Genome analysis of Colletotrichum orbiculare and Colletotrichum fructicola.</title>
        <authorList>
            <person name="Gan P.H.P."/>
            <person name="Ikeda K."/>
            <person name="Irieda H."/>
            <person name="Narusaka M."/>
            <person name="O'Connell R.J."/>
            <person name="Narusaka Y."/>
            <person name="Takano Y."/>
            <person name="Kubo Y."/>
            <person name="Shirasu K."/>
        </authorList>
    </citation>
    <scope>NUCLEOTIDE SEQUENCE</scope>
    <source>
        <strain evidence="2">Nara gc5</strain>
    </source>
</reference>
<accession>L2FQQ2</accession>
<evidence type="ECO:0008006" key="3">
    <source>
        <dbReference type="Google" id="ProtNLM"/>
    </source>
</evidence>
<feature type="compositionally biased region" description="Acidic residues" evidence="1">
    <location>
        <begin position="109"/>
        <end position="122"/>
    </location>
</feature>
<proteinExistence type="predicted"/>
<feature type="compositionally biased region" description="Acidic residues" evidence="1">
    <location>
        <begin position="75"/>
        <end position="85"/>
    </location>
</feature>
<organism evidence="2">
    <name type="scientific">Colletotrichum fructicola (strain Nara gc5)</name>
    <name type="common">Anthracnose fungus</name>
    <name type="synonym">Colletotrichum gloeosporioides (strain Nara gc5)</name>
    <dbReference type="NCBI Taxonomy" id="1213859"/>
    <lineage>
        <taxon>Eukaryota</taxon>
        <taxon>Fungi</taxon>
        <taxon>Dikarya</taxon>
        <taxon>Ascomycota</taxon>
        <taxon>Pezizomycotina</taxon>
        <taxon>Sordariomycetes</taxon>
        <taxon>Hypocreomycetidae</taxon>
        <taxon>Glomerellales</taxon>
        <taxon>Glomerellaceae</taxon>
        <taxon>Colletotrichum</taxon>
        <taxon>Colletotrichum gloeosporioides species complex</taxon>
    </lineage>
</organism>
<feature type="compositionally biased region" description="Low complexity" evidence="1">
    <location>
        <begin position="201"/>
        <end position="224"/>
    </location>
</feature>
<gene>
    <name evidence="2" type="ORF">CGGC5_10710</name>
</gene>
<feature type="region of interest" description="Disordered" evidence="1">
    <location>
        <begin position="1"/>
        <end position="232"/>
    </location>
</feature>
<sequence>MRREALVQELAEAGGAGQDVLEDGGDDLGPDLDAEVPDGDDEPRDLDDEIPDAEGSFGFGRGEDGLSGMTSSVEEASEEEDDDDTTQGPGGGGGGDEDEEAEGGGRMLDEEDLLAAGDEDDMGMGMGMDMDADLDDDIPEAGELSGVYEQTDVNRSSSSDDGRGGASSDEEEDDGDISFAPRVAAPLRAPLSPTRERGPRSSMDLSGLLSADSSMMDSSMLHSSPNVRAQRR</sequence>
<dbReference type="STRING" id="1213859.L2FQQ2"/>
<name>L2FQQ2_COLFN</name>
<dbReference type="HOGENOM" id="CLU_045844_0_0_1"/>
<evidence type="ECO:0000313" key="2">
    <source>
        <dbReference type="EMBL" id="ELA28749.1"/>
    </source>
</evidence>
<dbReference type="EMBL" id="KB020902">
    <property type="protein sequence ID" value="ELA28749.1"/>
    <property type="molecule type" value="Genomic_DNA"/>
</dbReference>
<dbReference type="AlphaFoldDB" id="L2FQQ2"/>
<evidence type="ECO:0000256" key="1">
    <source>
        <dbReference type="SAM" id="MobiDB-lite"/>
    </source>
</evidence>
<feature type="compositionally biased region" description="Acidic residues" evidence="1">
    <location>
        <begin position="130"/>
        <end position="140"/>
    </location>
</feature>
<protein>
    <recommendedName>
        <fullName evidence="3">Replicase polyprotein 1a</fullName>
    </recommendedName>
</protein>